<dbReference type="Gene3D" id="3.90.180.10">
    <property type="entry name" value="Medium-chain alcohol dehydrogenases, catalytic domain"/>
    <property type="match status" value="1"/>
</dbReference>
<evidence type="ECO:0000256" key="5">
    <source>
        <dbReference type="ARBA" id="ARBA00023002"/>
    </source>
</evidence>
<dbReference type="AlphaFoldDB" id="A0A6H0XSU5"/>
<keyword evidence="9" id="KW-1185">Reference proteome</keyword>
<dbReference type="SMART" id="SM00829">
    <property type="entry name" value="PKS_ER"/>
    <property type="match status" value="1"/>
</dbReference>
<evidence type="ECO:0000313" key="9">
    <source>
        <dbReference type="Proteomes" id="UP000503462"/>
    </source>
</evidence>
<dbReference type="FunFam" id="3.40.50.720:FF:000039">
    <property type="entry name" value="Alcohol dehydrogenase AdhP"/>
    <property type="match status" value="1"/>
</dbReference>
<proteinExistence type="inferred from homology"/>
<keyword evidence="5" id="KW-0560">Oxidoreductase</keyword>
<evidence type="ECO:0000256" key="4">
    <source>
        <dbReference type="ARBA" id="ARBA00022833"/>
    </source>
</evidence>
<comment type="similarity">
    <text evidence="2">Belongs to the zinc-containing alcohol dehydrogenase family.</text>
</comment>
<dbReference type="Proteomes" id="UP000503462">
    <property type="component" value="Chromosome 2"/>
</dbReference>
<dbReference type="Pfam" id="PF00107">
    <property type="entry name" value="ADH_zinc_N"/>
    <property type="match status" value="1"/>
</dbReference>
<evidence type="ECO:0000256" key="6">
    <source>
        <dbReference type="ARBA" id="ARBA00023027"/>
    </source>
</evidence>
<keyword evidence="3" id="KW-0479">Metal-binding</keyword>
<protein>
    <recommendedName>
        <fullName evidence="7">Enoyl reductase (ER) domain-containing protein</fullName>
    </recommendedName>
</protein>
<dbReference type="GO" id="GO:0004022">
    <property type="term" value="F:alcohol dehydrogenase (NAD+) activity"/>
    <property type="evidence" value="ECO:0007669"/>
    <property type="project" value="TreeGrafter"/>
</dbReference>
<dbReference type="PANTHER" id="PTHR42940">
    <property type="entry name" value="ALCOHOL DEHYDROGENASE 1-RELATED"/>
    <property type="match status" value="1"/>
</dbReference>
<dbReference type="GO" id="GO:0046872">
    <property type="term" value="F:metal ion binding"/>
    <property type="evidence" value="ECO:0007669"/>
    <property type="project" value="UniProtKB-KW"/>
</dbReference>
<dbReference type="GO" id="GO:0005737">
    <property type="term" value="C:cytoplasm"/>
    <property type="evidence" value="ECO:0007669"/>
    <property type="project" value="TreeGrafter"/>
</dbReference>
<evidence type="ECO:0000256" key="3">
    <source>
        <dbReference type="ARBA" id="ARBA00022723"/>
    </source>
</evidence>
<dbReference type="InterPro" id="IPR013154">
    <property type="entry name" value="ADH-like_N"/>
</dbReference>
<evidence type="ECO:0000259" key="7">
    <source>
        <dbReference type="SMART" id="SM00829"/>
    </source>
</evidence>
<dbReference type="PANTHER" id="PTHR42940:SF5">
    <property type="entry name" value="ALCOHOL DEHYDROGENASE 2"/>
    <property type="match status" value="1"/>
</dbReference>
<dbReference type="EMBL" id="CP051140">
    <property type="protein sequence ID" value="QIW97688.1"/>
    <property type="molecule type" value="Genomic_DNA"/>
</dbReference>
<dbReference type="Gene3D" id="3.40.50.720">
    <property type="entry name" value="NAD(P)-binding Rossmann-like Domain"/>
    <property type="match status" value="1"/>
</dbReference>
<organism evidence="8 9">
    <name type="scientific">Peltaster fructicola</name>
    <dbReference type="NCBI Taxonomy" id="286661"/>
    <lineage>
        <taxon>Eukaryota</taxon>
        <taxon>Fungi</taxon>
        <taxon>Dikarya</taxon>
        <taxon>Ascomycota</taxon>
        <taxon>Pezizomycotina</taxon>
        <taxon>Dothideomycetes</taxon>
        <taxon>Dothideomycetes incertae sedis</taxon>
        <taxon>Peltaster</taxon>
    </lineage>
</organism>
<dbReference type="InterPro" id="IPR013149">
    <property type="entry name" value="ADH-like_C"/>
</dbReference>
<keyword evidence="6" id="KW-0520">NAD</keyword>
<dbReference type="CDD" id="cd08297">
    <property type="entry name" value="CAD3"/>
    <property type="match status" value="1"/>
</dbReference>
<dbReference type="OrthoDB" id="1879366at2759"/>
<sequence>MSTSIPQKYKGAIYDEPGKISTKVVDLDVPEPGPGEVLINLTHSGVCHSDLGVMTNSWRGLPAPTQPGQVGGHEGVGKIVKMGPGTEGAAVKIGDRVGVKWISAICESCPACLNGNDGVCFNQKVSGYYTPGTFQQYVTGPASYVTPIPDGLDSAEAAPLLCAGVTVYSALKKSGAQGGDWVALLGAGGGLGHLAIQIASKGLGLRVIGIDAGGKEGLIKECGAEVFIDHTKGNAVEEVKNATGGLGAKAVLVLTAANAAYTQGMDMLSFAGTLVCVGLPEGDMKPVSNSFPQIMIAKEQKIVGSAVGTRKEAIDALAFAARGIVKTHFKTVKMDQLTEVFEQMDRGELQGRVVLDLS</sequence>
<dbReference type="InterPro" id="IPR036291">
    <property type="entry name" value="NAD(P)-bd_dom_sf"/>
</dbReference>
<gene>
    <name evidence="8" type="ORF">AMS68_003206</name>
</gene>
<evidence type="ECO:0000313" key="8">
    <source>
        <dbReference type="EMBL" id="QIW97688.1"/>
    </source>
</evidence>
<name>A0A6H0XSU5_9PEZI</name>
<evidence type="ECO:0000256" key="1">
    <source>
        <dbReference type="ARBA" id="ARBA00001947"/>
    </source>
</evidence>
<evidence type="ECO:0000256" key="2">
    <source>
        <dbReference type="ARBA" id="ARBA00008072"/>
    </source>
</evidence>
<dbReference type="Pfam" id="PF08240">
    <property type="entry name" value="ADH_N"/>
    <property type="match status" value="1"/>
</dbReference>
<dbReference type="SUPFAM" id="SSF50129">
    <property type="entry name" value="GroES-like"/>
    <property type="match status" value="1"/>
</dbReference>
<accession>A0A6H0XSU5</accession>
<reference evidence="8 9" key="1">
    <citation type="journal article" date="2016" name="Sci. Rep.">
        <title>Peltaster fructicola genome reveals evolution from an invasive phytopathogen to an ectophytic parasite.</title>
        <authorList>
            <person name="Xu C."/>
            <person name="Chen H."/>
            <person name="Gleason M.L."/>
            <person name="Xu J.R."/>
            <person name="Liu H."/>
            <person name="Zhang R."/>
            <person name="Sun G."/>
        </authorList>
    </citation>
    <scope>NUCLEOTIDE SEQUENCE [LARGE SCALE GENOMIC DNA]</scope>
    <source>
        <strain evidence="8 9">LNHT1506</strain>
    </source>
</reference>
<comment type="cofactor">
    <cofactor evidence="1">
        <name>Zn(2+)</name>
        <dbReference type="ChEBI" id="CHEBI:29105"/>
    </cofactor>
</comment>
<dbReference type="InterPro" id="IPR020843">
    <property type="entry name" value="ER"/>
</dbReference>
<dbReference type="InterPro" id="IPR011032">
    <property type="entry name" value="GroES-like_sf"/>
</dbReference>
<keyword evidence="4" id="KW-0862">Zinc</keyword>
<feature type="domain" description="Enoyl reductase (ER)" evidence="7">
    <location>
        <begin position="18"/>
        <end position="355"/>
    </location>
</feature>
<dbReference type="SUPFAM" id="SSF51735">
    <property type="entry name" value="NAD(P)-binding Rossmann-fold domains"/>
    <property type="match status" value="1"/>
</dbReference>